<dbReference type="Pfam" id="PF23783">
    <property type="entry name" value="Zn_ribbon_TiaS"/>
    <property type="match status" value="1"/>
</dbReference>
<dbReference type="GO" id="GO:0016879">
    <property type="term" value="F:ligase activity, forming carbon-nitrogen bonds"/>
    <property type="evidence" value="ECO:0007669"/>
    <property type="project" value="UniProtKB-UniRule"/>
</dbReference>
<keyword evidence="2 6" id="KW-0436">Ligase</keyword>
<evidence type="ECO:0000259" key="7">
    <source>
        <dbReference type="Pfam" id="PF08489"/>
    </source>
</evidence>
<keyword evidence="11" id="KW-1185">Reference proteome</keyword>
<dbReference type="CDD" id="cd04482">
    <property type="entry name" value="RPA2_OBF_like"/>
    <property type="match status" value="1"/>
</dbReference>
<comment type="caution">
    <text evidence="10">The sequence shown here is derived from an EMBL/GenBank/DDBJ whole genome shotgun (WGS) entry which is preliminary data.</text>
</comment>
<comment type="function">
    <text evidence="6">ATP-dependent agmatine transferase that catalyzes the formation of 2-agmatinylcytidine (agm2C) at the wobble position (C34) of tRNA(Ile2), converting the codon specificity from AUG to AUA.</text>
</comment>
<sequence length="430" mass="49168">MYLAIDDTDSSNSMCTTYIIERIITESKYDIIGYPELVRLNPNISYKTRGNGALNINLGRGSGEKILIGFSSGRKIYGFERMYMDADEDDVIEMASSIVGDLSELDDPKTNPGIVVSNERLDEHLYKKALQEDININYIENIIKNKRYKKFKNGHGIIGAAASLAWNKKRVTYELLNYRYPHYENIEKDKKMDIAMIPEKYQSTFNNIDYRNKYPAIFPKPKTPVIFGIRGISRDDIFKSYMEIRENYKIDDEAAIIYKTNQGTDDHILHEPELLNDLGSYRLTGTISSMPFSIEGGHHFIGFTYHGYSLYLAAFEPTKEFRHVIDSLIPGDIVSAYGSLDGNTLKLEKIDVIYTADLLKNEPPFCTKCNVKTRSKGKNDYRCPVCGARYHTPRITKIKRGIEPGRYEVPVIARRHLSMPLKLASHFGLQ</sequence>
<dbReference type="PANTHER" id="PTHR40705:SF2">
    <property type="entry name" value="DUF1743 DOMAIN-CONTAINING PROTEIN"/>
    <property type="match status" value="1"/>
</dbReference>
<dbReference type="Pfam" id="PF08489">
    <property type="entry name" value="TiaS_FLD"/>
    <property type="match status" value="1"/>
</dbReference>
<keyword evidence="1 6" id="KW-0963">Cytoplasm</keyword>
<keyword evidence="3 6" id="KW-0819">tRNA processing</keyword>
<dbReference type="EMBL" id="FWYE01000002">
    <property type="protein sequence ID" value="SMD30966.1"/>
    <property type="molecule type" value="Genomic_DNA"/>
</dbReference>
<organism evidence="10 11">
    <name type="scientific">Picrophilus torridus (strain ATCC 700027 / DSM 9790 / JCM 10055 / NBRC 100828 / KAW 2/3)</name>
    <dbReference type="NCBI Taxonomy" id="1122961"/>
    <lineage>
        <taxon>Archaea</taxon>
        <taxon>Methanobacteriati</taxon>
        <taxon>Thermoplasmatota</taxon>
        <taxon>Thermoplasmata</taxon>
        <taxon>Thermoplasmatales</taxon>
        <taxon>Picrophilaceae</taxon>
        <taxon>Picrophilus</taxon>
    </lineage>
</organism>
<keyword evidence="5 6" id="KW-0067">ATP-binding</keyword>
<dbReference type="PANTHER" id="PTHR40705">
    <property type="entry name" value="TRNA(ILE2) 2-AGMATINYLCYTIDINE SYNTHETASE TIAS"/>
    <property type="match status" value="1"/>
</dbReference>
<evidence type="ECO:0000313" key="10">
    <source>
        <dbReference type="EMBL" id="SMD30966.1"/>
    </source>
</evidence>
<keyword evidence="4 6" id="KW-0547">Nucleotide-binding</keyword>
<dbReference type="Gene3D" id="3.90.600.20">
    <property type="match status" value="1"/>
</dbReference>
<dbReference type="Proteomes" id="UP000192315">
    <property type="component" value="Unassembled WGS sequence"/>
</dbReference>
<evidence type="ECO:0000313" key="11">
    <source>
        <dbReference type="Proteomes" id="UP000192315"/>
    </source>
</evidence>
<dbReference type="RefSeq" id="WP_084272798.1">
    <property type="nucleotide sequence ID" value="NZ_FWYE01000002.1"/>
</dbReference>
<dbReference type="InterPro" id="IPR013696">
    <property type="entry name" value="TiaS_FLD"/>
</dbReference>
<dbReference type="InterPro" id="IPR053870">
    <property type="entry name" value="TiaS-like_TCKD"/>
</dbReference>
<dbReference type="EC" id="6.3.4.22" evidence="6"/>
<feature type="domain" description="TiaS C-terminal zinc ribbon" evidence="9">
    <location>
        <begin position="363"/>
        <end position="402"/>
    </location>
</feature>
<reference evidence="10 11" key="1">
    <citation type="submission" date="2017-04" db="EMBL/GenBank/DDBJ databases">
        <authorList>
            <person name="Varghese N."/>
            <person name="Submissions S."/>
        </authorList>
    </citation>
    <scope>NUCLEOTIDE SEQUENCE [LARGE SCALE GENOMIC DNA]</scope>
    <source>
        <strain evidence="10 11">DSM 9789</strain>
    </source>
</reference>
<evidence type="ECO:0000259" key="9">
    <source>
        <dbReference type="Pfam" id="PF23783"/>
    </source>
</evidence>
<dbReference type="Pfam" id="PF22641">
    <property type="entry name" value="TiaS_TCKD"/>
    <property type="match status" value="1"/>
</dbReference>
<dbReference type="Gene3D" id="2.40.50.1010">
    <property type="match status" value="1"/>
</dbReference>
<feature type="domain" description="TiaS-like TCKD" evidence="8">
    <location>
        <begin position="2"/>
        <end position="152"/>
    </location>
</feature>
<dbReference type="InterPro" id="IPR055394">
    <property type="entry name" value="Zn_ribbon_TiaS"/>
</dbReference>
<evidence type="ECO:0000259" key="8">
    <source>
        <dbReference type="Pfam" id="PF22641"/>
    </source>
</evidence>
<dbReference type="HAMAP" id="MF_01892">
    <property type="entry name" value="tRNA_Ile2_agm2C_synt"/>
    <property type="match status" value="1"/>
</dbReference>
<feature type="domain" description="TiaS FLD" evidence="7">
    <location>
        <begin position="154"/>
        <end position="267"/>
    </location>
</feature>
<comment type="subcellular location">
    <subcellularLocation>
        <location evidence="6">Cytoplasm</location>
    </subcellularLocation>
</comment>
<evidence type="ECO:0000256" key="4">
    <source>
        <dbReference type="ARBA" id="ARBA00022741"/>
    </source>
</evidence>
<evidence type="ECO:0000256" key="1">
    <source>
        <dbReference type="ARBA" id="ARBA00022490"/>
    </source>
</evidence>
<dbReference type="GO" id="GO:0002101">
    <property type="term" value="P:tRNA wobble cytosine modification"/>
    <property type="evidence" value="ECO:0007669"/>
    <property type="project" value="UniProtKB-UniRule"/>
</dbReference>
<proteinExistence type="inferred from homology"/>
<dbReference type="Gene3D" id="3.30.70.2200">
    <property type="match status" value="1"/>
</dbReference>
<evidence type="ECO:0000256" key="2">
    <source>
        <dbReference type="ARBA" id="ARBA00022598"/>
    </source>
</evidence>
<comment type="similarity">
    <text evidence="6">Belongs to the TiaS family.</text>
</comment>
<accession>A0A8G2FWU6</accession>
<name>A0A8G2FWU6_PICTO</name>
<protein>
    <recommendedName>
        <fullName evidence="6">tRNA(Ile2) 2-agmatinylcytidine synthetase TiaS</fullName>
        <shortName evidence="6">tRNA(Ile2)-agm2C synthetase</shortName>
        <ecNumber evidence="6">6.3.4.22</ecNumber>
    </recommendedName>
    <alternativeName>
        <fullName evidence="6">tRNA(Ile2) agmatidine synthetase</fullName>
    </alternativeName>
</protein>
<dbReference type="InterPro" id="IPR024913">
    <property type="entry name" value="tRNA_Ile2__agm2C_synt"/>
</dbReference>
<evidence type="ECO:0000256" key="6">
    <source>
        <dbReference type="HAMAP-Rule" id="MF_01892"/>
    </source>
</evidence>
<evidence type="ECO:0000256" key="5">
    <source>
        <dbReference type="ARBA" id="ARBA00022840"/>
    </source>
</evidence>
<comment type="catalytic activity">
    <reaction evidence="6">
        <text>cytidine(34) in tRNA(Ile2) + agmatine + ATP + H2O = 2-agmatinylcytidine(34) in tRNA(Ile2) + AMP + 2 phosphate + 2 H(+)</text>
        <dbReference type="Rhea" id="RHEA:43608"/>
        <dbReference type="Rhea" id="RHEA-COMP:10625"/>
        <dbReference type="Rhea" id="RHEA-COMP:10626"/>
        <dbReference type="ChEBI" id="CHEBI:15377"/>
        <dbReference type="ChEBI" id="CHEBI:15378"/>
        <dbReference type="ChEBI" id="CHEBI:30616"/>
        <dbReference type="ChEBI" id="CHEBI:43474"/>
        <dbReference type="ChEBI" id="CHEBI:58145"/>
        <dbReference type="ChEBI" id="CHEBI:82748"/>
        <dbReference type="ChEBI" id="CHEBI:83545"/>
        <dbReference type="ChEBI" id="CHEBI:456215"/>
        <dbReference type="EC" id="6.3.4.22"/>
    </reaction>
</comment>
<gene>
    <name evidence="6" type="primary">tiaS</name>
    <name evidence="10" type="ORF">SAMN02745355_0884</name>
</gene>
<dbReference type="GO" id="GO:0005524">
    <property type="term" value="F:ATP binding"/>
    <property type="evidence" value="ECO:0007669"/>
    <property type="project" value="UniProtKB-KW"/>
</dbReference>
<dbReference type="AlphaFoldDB" id="A0A8G2FWU6"/>
<evidence type="ECO:0000256" key="3">
    <source>
        <dbReference type="ARBA" id="ARBA00022694"/>
    </source>
</evidence>
<dbReference type="GO" id="GO:0005737">
    <property type="term" value="C:cytoplasm"/>
    <property type="evidence" value="ECO:0007669"/>
    <property type="project" value="UniProtKB-SubCell"/>
</dbReference>